<dbReference type="Pfam" id="PF06197">
    <property type="entry name" value="DUF998"/>
    <property type="match status" value="1"/>
</dbReference>
<accession>A0A7J3ZJQ3</accession>
<dbReference type="AlphaFoldDB" id="A0A7J3ZJQ3"/>
<evidence type="ECO:0000256" key="1">
    <source>
        <dbReference type="SAM" id="Phobius"/>
    </source>
</evidence>
<feature type="transmembrane region" description="Helical" evidence="1">
    <location>
        <begin position="126"/>
        <end position="145"/>
    </location>
</feature>
<keyword evidence="1" id="KW-0472">Membrane</keyword>
<dbReference type="PANTHER" id="PTHR42241:SF2">
    <property type="entry name" value="HYPOTHETICAL MEMBRANE PROTEIN, CONSERVED, DUF998 FAMILY"/>
    <property type="match status" value="1"/>
</dbReference>
<keyword evidence="1" id="KW-0812">Transmembrane</keyword>
<dbReference type="EMBL" id="DRZC01000032">
    <property type="protein sequence ID" value="HHQ80289.1"/>
    <property type="molecule type" value="Genomic_DNA"/>
</dbReference>
<name>A0A7J3ZJQ3_9CREN</name>
<evidence type="ECO:0000313" key="2">
    <source>
        <dbReference type="EMBL" id="HHQ80289.1"/>
    </source>
</evidence>
<feature type="transmembrane region" description="Helical" evidence="1">
    <location>
        <begin position="47"/>
        <end position="68"/>
    </location>
</feature>
<feature type="transmembrane region" description="Helical" evidence="1">
    <location>
        <begin position="100"/>
        <end position="119"/>
    </location>
</feature>
<keyword evidence="1" id="KW-1133">Transmembrane helix</keyword>
<organism evidence="2">
    <name type="scientific">Fervidicoccus fontis</name>
    <dbReference type="NCBI Taxonomy" id="683846"/>
    <lineage>
        <taxon>Archaea</taxon>
        <taxon>Thermoproteota</taxon>
        <taxon>Thermoprotei</taxon>
        <taxon>Fervidicoccales</taxon>
        <taxon>Fervidicoccaceae</taxon>
        <taxon>Fervidicoccus</taxon>
    </lineage>
</organism>
<proteinExistence type="predicted"/>
<reference evidence="2" key="1">
    <citation type="journal article" date="2020" name="mSystems">
        <title>Genome- and Community-Level Interaction Insights into Carbon Utilization and Element Cycling Functions of Hydrothermarchaeota in Hydrothermal Sediment.</title>
        <authorList>
            <person name="Zhou Z."/>
            <person name="Liu Y."/>
            <person name="Xu W."/>
            <person name="Pan J."/>
            <person name="Luo Z.H."/>
            <person name="Li M."/>
        </authorList>
    </citation>
    <scope>NUCLEOTIDE SEQUENCE [LARGE SCALE GENOMIC DNA]</scope>
    <source>
        <strain evidence="2">SpSt-1116</strain>
    </source>
</reference>
<dbReference type="PANTHER" id="PTHR42241">
    <property type="entry name" value="HYPOTHETICAL MEMBRANE PROTEIN, CONSERVED, DUF998 FAMILY"/>
    <property type="match status" value="1"/>
</dbReference>
<comment type="caution">
    <text evidence="2">The sequence shown here is derived from an EMBL/GenBank/DDBJ whole genome shotgun (WGS) entry which is preliminary data.</text>
</comment>
<dbReference type="InterPro" id="IPR009339">
    <property type="entry name" value="DUF998"/>
</dbReference>
<sequence>MRFSWLVGLLGPVLTLALVLTSAMISPWFSFWNNALSDLGHAVKSGVAALFNFGLAIGGLMVLAYGASSSITSRLLRASIVVVGAQMNLVGVFDEMYREIHFWVSTAFFLSLAFFLVVYAISFRAVGPLVSLLVGVALWTVHFAYKVPPGVAIPELVSVLLTLPWYYALLARVRRVANEGLKLVPP</sequence>
<gene>
    <name evidence="2" type="ORF">ENM78_02345</name>
</gene>
<protein>
    <submittedName>
        <fullName evidence="2">DUF998 domain-containing protein</fullName>
    </submittedName>
</protein>
<feature type="transmembrane region" description="Helical" evidence="1">
    <location>
        <begin position="151"/>
        <end position="169"/>
    </location>
</feature>
<feature type="transmembrane region" description="Helical" evidence="1">
    <location>
        <begin position="75"/>
        <end position="94"/>
    </location>
</feature>